<dbReference type="InterPro" id="IPR008775">
    <property type="entry name" value="Phytyl_CoA_dOase-like"/>
</dbReference>
<dbReference type="Pfam" id="PF05721">
    <property type="entry name" value="PhyH"/>
    <property type="match status" value="1"/>
</dbReference>
<dbReference type="Gene3D" id="2.60.120.620">
    <property type="entry name" value="q2cbj1_9rhob like domain"/>
    <property type="match status" value="1"/>
</dbReference>
<dbReference type="Proteomes" id="UP001521150">
    <property type="component" value="Unassembled WGS sequence"/>
</dbReference>
<comment type="caution">
    <text evidence="1">The sequence shown here is derived from an EMBL/GenBank/DDBJ whole genome shotgun (WGS) entry which is preliminary data.</text>
</comment>
<dbReference type="PANTHER" id="PTHR31630:SF6">
    <property type="entry name" value="PHYTANOYL-COA DIOXYGENASE-RELATED"/>
    <property type="match status" value="1"/>
</dbReference>
<dbReference type="PANTHER" id="PTHR31630">
    <property type="entry name" value="PHYTANOYL-COA DIOXYGENASE-RELATED-RELATED"/>
    <property type="match status" value="1"/>
</dbReference>
<reference evidence="1 2" key="1">
    <citation type="submission" date="2021-12" db="EMBL/GenBank/DDBJ databases">
        <title>Genome sequence of Kibdelosporangium philippinense ATCC 49844.</title>
        <authorList>
            <person name="Fedorov E.A."/>
            <person name="Omeragic M."/>
            <person name="Shalygina K.F."/>
            <person name="Maclea K.S."/>
        </authorList>
    </citation>
    <scope>NUCLEOTIDE SEQUENCE [LARGE SCALE GENOMIC DNA]</scope>
    <source>
        <strain evidence="1 2">ATCC 49844</strain>
    </source>
</reference>
<dbReference type="SUPFAM" id="SSF51197">
    <property type="entry name" value="Clavaminate synthase-like"/>
    <property type="match status" value="1"/>
</dbReference>
<organism evidence="1 2">
    <name type="scientific">Kibdelosporangium philippinense</name>
    <dbReference type="NCBI Taxonomy" id="211113"/>
    <lineage>
        <taxon>Bacteria</taxon>
        <taxon>Bacillati</taxon>
        <taxon>Actinomycetota</taxon>
        <taxon>Actinomycetes</taxon>
        <taxon>Pseudonocardiales</taxon>
        <taxon>Pseudonocardiaceae</taxon>
        <taxon>Kibdelosporangium</taxon>
    </lineage>
</organism>
<evidence type="ECO:0000313" key="2">
    <source>
        <dbReference type="Proteomes" id="UP001521150"/>
    </source>
</evidence>
<keyword evidence="2" id="KW-1185">Reference proteome</keyword>
<protein>
    <submittedName>
        <fullName evidence="1">Phytanoyl-CoA dioxygenase family protein</fullName>
    </submittedName>
</protein>
<accession>A0ABS8Z8P5</accession>
<dbReference type="GO" id="GO:0051213">
    <property type="term" value="F:dioxygenase activity"/>
    <property type="evidence" value="ECO:0007669"/>
    <property type="project" value="UniProtKB-KW"/>
</dbReference>
<name>A0ABS8Z8P5_9PSEU</name>
<gene>
    <name evidence="1" type="ORF">LWC34_15655</name>
</gene>
<sequence length="357" mass="40891">MLGNDDMPQSDSYLYRATSDIPYFSSDADTYLAKTPLRDVHKTQPLRVLSEEDFAQWQTYGYVVVEQAIPHAKELLDFAWEFQGLDPKRPETWYPEREFRDDLERDLYVYGFVEAYQHQLIWDSRQNQRVYDAFVDVWDCEELWVTLDRLNLNPPNVGNRSRSLIPATEKGFDIDLHWDVDSTLSVLPQRVQGIIALTDTTEDEGGFQCCPELFRQFDKWKVSQPADRDPIRPKIDRTELPVIRPQLKAGDMLIWNGMVAHGVAPNLSKDGVRSVQYLSMMPALESHEELVKSRVNSWRTLSTPEWNKTLVGDPIRHEALRYPAAELTGLGRRLLGLDSWKDKAGAAIGDSACAASA</sequence>
<evidence type="ECO:0000313" key="1">
    <source>
        <dbReference type="EMBL" id="MCE7004260.1"/>
    </source>
</evidence>
<proteinExistence type="predicted"/>
<keyword evidence="1" id="KW-0560">Oxidoreductase</keyword>
<dbReference type="EMBL" id="JAJVCN010000001">
    <property type="protein sequence ID" value="MCE7004260.1"/>
    <property type="molecule type" value="Genomic_DNA"/>
</dbReference>
<keyword evidence="1" id="KW-0223">Dioxygenase</keyword>